<gene>
    <name evidence="10" type="ORF">S01H1_05621</name>
</gene>
<reference evidence="10" key="1">
    <citation type="journal article" date="2014" name="Front. Microbiol.">
        <title>High frequency of phylogenetically diverse reductive dehalogenase-homologous genes in deep subseafloor sedimentary metagenomes.</title>
        <authorList>
            <person name="Kawai M."/>
            <person name="Futagami T."/>
            <person name="Toyoda A."/>
            <person name="Takaki Y."/>
            <person name="Nishi S."/>
            <person name="Hori S."/>
            <person name="Arai W."/>
            <person name="Tsubouchi T."/>
            <person name="Morono Y."/>
            <person name="Uchiyama I."/>
            <person name="Ito T."/>
            <person name="Fujiyama A."/>
            <person name="Inagaki F."/>
            <person name="Takami H."/>
        </authorList>
    </citation>
    <scope>NUCLEOTIDE SEQUENCE</scope>
    <source>
        <strain evidence="10">Expedition CK06-06</strain>
    </source>
</reference>
<evidence type="ECO:0000313" key="10">
    <source>
        <dbReference type="EMBL" id="GAF74902.1"/>
    </source>
</evidence>
<keyword evidence="8" id="KW-0675">Receptor</keyword>
<dbReference type="EMBL" id="BARS01002926">
    <property type="protein sequence ID" value="GAF74902.1"/>
    <property type="molecule type" value="Genomic_DNA"/>
</dbReference>
<dbReference type="NCBIfam" id="TIGR00064">
    <property type="entry name" value="ftsY"/>
    <property type="match status" value="1"/>
</dbReference>
<comment type="similarity">
    <text evidence="2">Belongs to the GTP-binding SRP family.</text>
</comment>
<feature type="domain" description="SRP54-type proteins GTP-binding" evidence="9">
    <location>
        <begin position="187"/>
        <end position="200"/>
    </location>
</feature>
<dbReference type="InterPro" id="IPR003593">
    <property type="entry name" value="AAA+_ATPase"/>
</dbReference>
<keyword evidence="6" id="KW-0342">GTP-binding</keyword>
<keyword evidence="7" id="KW-0472">Membrane</keyword>
<dbReference type="AlphaFoldDB" id="X0SG69"/>
<feature type="non-terminal residue" evidence="10">
    <location>
        <position position="1"/>
    </location>
</feature>
<dbReference type="PANTHER" id="PTHR43134">
    <property type="entry name" value="SIGNAL RECOGNITION PARTICLE RECEPTOR SUBUNIT ALPHA"/>
    <property type="match status" value="1"/>
</dbReference>
<proteinExistence type="inferred from homology"/>
<dbReference type="Gene3D" id="3.40.50.300">
    <property type="entry name" value="P-loop containing nucleotide triphosphate hydrolases"/>
    <property type="match status" value="1"/>
</dbReference>
<evidence type="ECO:0000259" key="9">
    <source>
        <dbReference type="PROSITE" id="PS00300"/>
    </source>
</evidence>
<keyword evidence="4" id="KW-0547">Nucleotide-binding</keyword>
<evidence type="ECO:0000256" key="6">
    <source>
        <dbReference type="ARBA" id="ARBA00023134"/>
    </source>
</evidence>
<dbReference type="Pfam" id="PF00448">
    <property type="entry name" value="SRP54"/>
    <property type="match status" value="1"/>
</dbReference>
<dbReference type="GO" id="GO:0003924">
    <property type="term" value="F:GTPase activity"/>
    <property type="evidence" value="ECO:0007669"/>
    <property type="project" value="TreeGrafter"/>
</dbReference>
<comment type="caution">
    <text evidence="10">The sequence shown here is derived from an EMBL/GenBank/DDBJ whole genome shotgun (WGS) entry which is preliminary data.</text>
</comment>
<evidence type="ECO:0000256" key="5">
    <source>
        <dbReference type="ARBA" id="ARBA00022801"/>
    </source>
</evidence>
<dbReference type="InterPro" id="IPR004390">
    <property type="entry name" value="SR_rcpt_FtsY"/>
</dbReference>
<dbReference type="GO" id="GO:0005525">
    <property type="term" value="F:GTP binding"/>
    <property type="evidence" value="ECO:0007669"/>
    <property type="project" value="UniProtKB-KW"/>
</dbReference>
<comment type="subcellular location">
    <subcellularLocation>
        <location evidence="1">Cell membrane</location>
        <topology evidence="1">Peripheral membrane protein</topology>
        <orientation evidence="1">Cytoplasmic side</orientation>
    </subcellularLocation>
</comment>
<sequence length="214" mass="23513">DNLLIEPDDIISLVKEKQPFVFVFFGINGTGKTTTIAKVANFLLKNNISCVLAASDTFRAASIEQLEHHASKLKIKIIKHDYGADPAAVAFDAIKYAKAHRINTVLIDTAGRMHTQENLLKEMGKICRVTDPDLKIFVAESIAGNDAIQQARSFNDSVGIDGSILTKADIDEKGGTAISISYVTKRPILFLGTGQNYEDIEIFDKEKFIQELGL</sequence>
<dbReference type="InterPro" id="IPR000897">
    <property type="entry name" value="SRP54_GTPase_dom"/>
</dbReference>
<organism evidence="10">
    <name type="scientific">marine sediment metagenome</name>
    <dbReference type="NCBI Taxonomy" id="412755"/>
    <lineage>
        <taxon>unclassified sequences</taxon>
        <taxon>metagenomes</taxon>
        <taxon>ecological metagenomes</taxon>
    </lineage>
</organism>
<evidence type="ECO:0000256" key="3">
    <source>
        <dbReference type="ARBA" id="ARBA00022475"/>
    </source>
</evidence>
<keyword evidence="3" id="KW-1003">Cell membrane</keyword>
<dbReference type="GO" id="GO:0005047">
    <property type="term" value="F:signal recognition particle binding"/>
    <property type="evidence" value="ECO:0007669"/>
    <property type="project" value="TreeGrafter"/>
</dbReference>
<keyword evidence="5" id="KW-0378">Hydrolase</keyword>
<dbReference type="SMART" id="SM00962">
    <property type="entry name" value="SRP54"/>
    <property type="match status" value="1"/>
</dbReference>
<dbReference type="GO" id="GO:0006614">
    <property type="term" value="P:SRP-dependent cotranslational protein targeting to membrane"/>
    <property type="evidence" value="ECO:0007669"/>
    <property type="project" value="InterPro"/>
</dbReference>
<dbReference type="InterPro" id="IPR027417">
    <property type="entry name" value="P-loop_NTPase"/>
</dbReference>
<dbReference type="FunFam" id="3.40.50.300:FF:000566">
    <property type="entry name" value="Signal recognition particle receptor subunit alpha"/>
    <property type="match status" value="1"/>
</dbReference>
<protein>
    <recommendedName>
        <fullName evidence="9">SRP54-type proteins GTP-binding domain-containing protein</fullName>
    </recommendedName>
</protein>
<evidence type="ECO:0000256" key="2">
    <source>
        <dbReference type="ARBA" id="ARBA00008531"/>
    </source>
</evidence>
<dbReference type="SMART" id="SM00382">
    <property type="entry name" value="AAA"/>
    <property type="match status" value="1"/>
</dbReference>
<evidence type="ECO:0000256" key="4">
    <source>
        <dbReference type="ARBA" id="ARBA00022741"/>
    </source>
</evidence>
<accession>X0SG69</accession>
<evidence type="ECO:0000256" key="1">
    <source>
        <dbReference type="ARBA" id="ARBA00004413"/>
    </source>
</evidence>
<name>X0SG69_9ZZZZ</name>
<evidence type="ECO:0000256" key="8">
    <source>
        <dbReference type="ARBA" id="ARBA00023170"/>
    </source>
</evidence>
<evidence type="ECO:0000256" key="7">
    <source>
        <dbReference type="ARBA" id="ARBA00023136"/>
    </source>
</evidence>
<dbReference type="GO" id="GO:0005886">
    <property type="term" value="C:plasma membrane"/>
    <property type="evidence" value="ECO:0007669"/>
    <property type="project" value="UniProtKB-SubCell"/>
</dbReference>
<dbReference type="SUPFAM" id="SSF52540">
    <property type="entry name" value="P-loop containing nucleoside triphosphate hydrolases"/>
    <property type="match status" value="1"/>
</dbReference>
<dbReference type="PANTHER" id="PTHR43134:SF1">
    <property type="entry name" value="SIGNAL RECOGNITION PARTICLE RECEPTOR SUBUNIT ALPHA"/>
    <property type="match status" value="1"/>
</dbReference>
<dbReference type="PROSITE" id="PS00300">
    <property type="entry name" value="SRP54"/>
    <property type="match status" value="1"/>
</dbReference>